<dbReference type="Proteomes" id="UP000000449">
    <property type="component" value="Chromosome"/>
</dbReference>
<gene>
    <name evidence="2" type="ordered locus">SUB1032</name>
</gene>
<dbReference type="PANTHER" id="PTHR46401:SF2">
    <property type="entry name" value="GLYCOSYLTRANSFERASE WBBK-RELATED"/>
    <property type="match status" value="1"/>
</dbReference>
<evidence type="ECO:0000313" key="3">
    <source>
        <dbReference type="Proteomes" id="UP000000449"/>
    </source>
</evidence>
<keyword evidence="1" id="KW-0808">Transferase</keyword>
<keyword evidence="3" id="KW-1185">Reference proteome</keyword>
<dbReference type="Gene3D" id="3.40.50.2000">
    <property type="entry name" value="Glycogen Phosphorylase B"/>
    <property type="match status" value="2"/>
</dbReference>
<dbReference type="GO" id="GO:0009103">
    <property type="term" value="P:lipopolysaccharide biosynthetic process"/>
    <property type="evidence" value="ECO:0007669"/>
    <property type="project" value="TreeGrafter"/>
</dbReference>
<proteinExistence type="predicted"/>
<dbReference type="KEGG" id="sub:SUB1032"/>
<protein>
    <recommendedName>
        <fullName evidence="4">Glycosyltransferase subfamily 4-like N-terminal domain-containing protein</fullName>
    </recommendedName>
</protein>
<organism evidence="2 3">
    <name type="scientific">Streptococcus uberis (strain ATCC BAA-854 / 0140J)</name>
    <dbReference type="NCBI Taxonomy" id="218495"/>
    <lineage>
        <taxon>Bacteria</taxon>
        <taxon>Bacillati</taxon>
        <taxon>Bacillota</taxon>
        <taxon>Bacilli</taxon>
        <taxon>Lactobacillales</taxon>
        <taxon>Streptococcaceae</taxon>
        <taxon>Streptococcus</taxon>
    </lineage>
</organism>
<dbReference type="eggNOG" id="COG0438">
    <property type="taxonomic scope" value="Bacteria"/>
</dbReference>
<sequence>MSKILVVSYHYPPFEGSCSDKNHRIVKKLLSSGFEVLVLTKNALKEIEKIDSNLTIIRTENNGIFHKSLNTIPTSNSNKEKQFNYKKFISENLVPDSIIDWLPEAKKTFRSNIELFSKIDLILSISSPYSAHFVSSYISKKIKKPFIMAYGDPWIYEPKRKRGFFRYNLEKNMESKLVHSASKILLITEWNKEKYQELYNLPEHKISTYHIGFDPLDNLNNYFNNKVNQSSLNIIYGGSLDEVHRNPEPFLAAMKEVEGVHLSIYNSDNPKLSNLIESYGISDKVTLSPLVPSTEFNELLNQNDALLLFGNKTPFQVPGKVFNYIATEKIIIYVKNNNFENDGTEKVLEEYGNYILVENNVTSIINKLSQFKNVETQNSNISKFSYEQTMQPVVDAINEVIGNNNE</sequence>
<evidence type="ECO:0000313" key="2">
    <source>
        <dbReference type="EMBL" id="CAR42303.1"/>
    </source>
</evidence>
<dbReference type="SUPFAM" id="SSF53756">
    <property type="entry name" value="UDP-Glycosyltransferase/glycogen phosphorylase"/>
    <property type="match status" value="1"/>
</dbReference>
<dbReference type="GO" id="GO:0016757">
    <property type="term" value="F:glycosyltransferase activity"/>
    <property type="evidence" value="ECO:0007669"/>
    <property type="project" value="TreeGrafter"/>
</dbReference>
<evidence type="ECO:0008006" key="4">
    <source>
        <dbReference type="Google" id="ProtNLM"/>
    </source>
</evidence>
<dbReference type="AlphaFoldDB" id="B9DUI6"/>
<accession>B9DUI6</accession>
<name>B9DUI6_STRU0</name>
<dbReference type="OrthoDB" id="9794575at2"/>
<dbReference type="RefSeq" id="WP_012658529.1">
    <property type="nucleotide sequence ID" value="NC_012004.1"/>
</dbReference>
<dbReference type="STRING" id="218495.SUB1032"/>
<dbReference type="HOGENOM" id="CLU_032377_0_0_9"/>
<dbReference type="PANTHER" id="PTHR46401">
    <property type="entry name" value="GLYCOSYLTRANSFERASE WBBK-RELATED"/>
    <property type="match status" value="1"/>
</dbReference>
<dbReference type="EMBL" id="AM946015">
    <property type="protein sequence ID" value="CAR42303.1"/>
    <property type="molecule type" value="Genomic_DNA"/>
</dbReference>
<evidence type="ECO:0000256" key="1">
    <source>
        <dbReference type="ARBA" id="ARBA00022679"/>
    </source>
</evidence>
<reference evidence="3" key="1">
    <citation type="journal article" date="2009" name="BMC Genomics">
        <title>Evidence for niche adaptation in the genome of the bovine pathogen Streptococcus uberis.</title>
        <authorList>
            <person name="Ward P.N."/>
            <person name="Holden M.T.G."/>
            <person name="Leigh J.A."/>
            <person name="Lennard N."/>
            <person name="Bignell A."/>
            <person name="Barron A."/>
            <person name="Clark L."/>
            <person name="Quail M.A."/>
            <person name="Woodward J."/>
            <person name="Barrell B.G."/>
            <person name="Egan S.A."/>
            <person name="Field T.R."/>
            <person name="Maskell D."/>
            <person name="Kehoe M."/>
            <person name="Dowson C.G."/>
            <person name="Chanter N."/>
            <person name="Whatmore A.M."/>
            <person name="Bentley S.D."/>
            <person name="Parkhill J."/>
        </authorList>
    </citation>
    <scope>NUCLEOTIDE SEQUENCE [LARGE SCALE GENOMIC DNA]</scope>
    <source>
        <strain evidence="3">ATCC BAA-854 / 0140J</strain>
    </source>
</reference>